<organism evidence="1 2">
    <name type="scientific">Sorangium cellulosum</name>
    <name type="common">Polyangium cellulosum</name>
    <dbReference type="NCBI Taxonomy" id="56"/>
    <lineage>
        <taxon>Bacteria</taxon>
        <taxon>Pseudomonadati</taxon>
        <taxon>Myxococcota</taxon>
        <taxon>Polyangia</taxon>
        <taxon>Polyangiales</taxon>
        <taxon>Polyangiaceae</taxon>
        <taxon>Sorangium</taxon>
    </lineage>
</organism>
<name>A0A2L0ES92_SORCE</name>
<dbReference type="AlphaFoldDB" id="A0A2L0ES92"/>
<evidence type="ECO:0000313" key="1">
    <source>
        <dbReference type="EMBL" id="AUX42159.1"/>
    </source>
</evidence>
<dbReference type="EMBL" id="CP012673">
    <property type="protein sequence ID" value="AUX42159.1"/>
    <property type="molecule type" value="Genomic_DNA"/>
</dbReference>
<evidence type="ECO:0000313" key="2">
    <source>
        <dbReference type="Proteomes" id="UP000238348"/>
    </source>
</evidence>
<dbReference type="Proteomes" id="UP000238348">
    <property type="component" value="Chromosome"/>
</dbReference>
<protein>
    <recommendedName>
        <fullName evidence="3">YkgJ family cysteine cluster protein</fullName>
    </recommendedName>
</protein>
<dbReference type="OrthoDB" id="9810361at2"/>
<sequence>MLARRHLVGEEELIVLHDTRTGQLLQLGGREWGLLAAADGTRDVEGIVLAAAREGAHARVHAAADFFAALHAAGLLAAEGDVAAPLGAGAGGAEAAGAAEMARAAEADDRARRERPIEVLPDFSLHCDGRGSCCRLYASVIFDPEEATRARALRPDVLSGGARHQRAFTPERGAWPCAASAVALRDGRCAYLEGEGRCSLHAIGGPGAKPLGCRTFPTSFLDDGVSVRVSVAVECACVLASVGRPAGTPLLDPRLRVRGDLDERVHVAELPERVPVAPGATAARAELVAWSRRLAAAAPPADLAAGLWSLAAAVEAGGLAGGTLARYERPGPLDPAALAPWLAALHARAARRAREDAAWRSERDLARRAAQWIAMATAALGDPEVLAAVLSAPAQWGERERFYLRAVLHGHRLFGELPLSLALRDRAVRLVVARALPAIFATVGASDPACAEPIALVEAMMRAYGLDAYAGEVVEER</sequence>
<evidence type="ECO:0008006" key="3">
    <source>
        <dbReference type="Google" id="ProtNLM"/>
    </source>
</evidence>
<gene>
    <name evidence="1" type="ORF">SOCE26_035860</name>
</gene>
<accession>A0A2L0ES92</accession>
<proteinExistence type="predicted"/>
<reference evidence="1 2" key="1">
    <citation type="submission" date="2015-09" db="EMBL/GenBank/DDBJ databases">
        <title>Sorangium comparison.</title>
        <authorList>
            <person name="Zaburannyi N."/>
            <person name="Bunk B."/>
            <person name="Overmann J."/>
            <person name="Mueller R."/>
        </authorList>
    </citation>
    <scope>NUCLEOTIDE SEQUENCE [LARGE SCALE GENOMIC DNA]</scope>
    <source>
        <strain evidence="1 2">So ce26</strain>
    </source>
</reference>